<dbReference type="PANTHER" id="PTHR33453">
    <property type="match status" value="1"/>
</dbReference>
<dbReference type="SUPFAM" id="SSF56371">
    <property type="entry name" value="Ribosome inactivating proteins (RIP)"/>
    <property type="match status" value="1"/>
</dbReference>
<dbReference type="PANTHER" id="PTHR33453:SF10">
    <property type="entry name" value="RRNA N-GLYCOSYLASE"/>
    <property type="match status" value="1"/>
</dbReference>
<name>A0A1E5WFK7_9POAL</name>
<dbReference type="Proteomes" id="UP000095767">
    <property type="component" value="Unassembled WGS sequence"/>
</dbReference>
<dbReference type="EMBL" id="LWDX02009956">
    <property type="protein sequence ID" value="OEL36173.1"/>
    <property type="molecule type" value="Genomic_DNA"/>
</dbReference>
<dbReference type="OrthoDB" id="682273at2759"/>
<gene>
    <name evidence="1" type="ORF">BAE44_0002808</name>
</gene>
<dbReference type="InterPro" id="IPR036041">
    <property type="entry name" value="Ribosome-inact_prot_sf"/>
</dbReference>
<dbReference type="GO" id="GO:0017148">
    <property type="term" value="P:negative regulation of translation"/>
    <property type="evidence" value="ECO:0007669"/>
    <property type="project" value="InterPro"/>
</dbReference>
<dbReference type="InterPro" id="IPR001574">
    <property type="entry name" value="Ribosome_inactivat_prot"/>
</dbReference>
<keyword evidence="2" id="KW-1185">Reference proteome</keyword>
<dbReference type="GO" id="GO:0030598">
    <property type="term" value="F:rRNA N-glycosylase activity"/>
    <property type="evidence" value="ECO:0007669"/>
    <property type="project" value="InterPro"/>
</dbReference>
<accession>A0A1E5WFK7</accession>
<protein>
    <submittedName>
        <fullName evidence="1">Uncharacterized protein</fullName>
    </submittedName>
</protein>
<dbReference type="AlphaFoldDB" id="A0A1E5WFK7"/>
<dbReference type="Pfam" id="PF00161">
    <property type="entry name" value="RIP"/>
    <property type="match status" value="1"/>
</dbReference>
<reference evidence="1 2" key="1">
    <citation type="submission" date="2016-09" db="EMBL/GenBank/DDBJ databases">
        <title>The draft genome of Dichanthelium oligosanthes: A C3 panicoid grass species.</title>
        <authorList>
            <person name="Studer A.J."/>
            <person name="Schnable J.C."/>
            <person name="Brutnell T.P."/>
        </authorList>
    </citation>
    <scope>NUCLEOTIDE SEQUENCE [LARGE SCALE GENOMIC DNA]</scope>
    <source>
        <strain evidence="2">cv. Kellogg 1175</strain>
        <tissue evidence="1">Leaf</tissue>
    </source>
</reference>
<organism evidence="1 2">
    <name type="scientific">Dichanthelium oligosanthes</name>
    <dbReference type="NCBI Taxonomy" id="888268"/>
    <lineage>
        <taxon>Eukaryota</taxon>
        <taxon>Viridiplantae</taxon>
        <taxon>Streptophyta</taxon>
        <taxon>Embryophyta</taxon>
        <taxon>Tracheophyta</taxon>
        <taxon>Spermatophyta</taxon>
        <taxon>Magnoliopsida</taxon>
        <taxon>Liliopsida</taxon>
        <taxon>Poales</taxon>
        <taxon>Poaceae</taxon>
        <taxon>PACMAD clade</taxon>
        <taxon>Panicoideae</taxon>
        <taxon>Panicodae</taxon>
        <taxon>Paniceae</taxon>
        <taxon>Dichantheliinae</taxon>
        <taxon>Dichanthelium</taxon>
    </lineage>
</organism>
<feature type="non-terminal residue" evidence="1">
    <location>
        <position position="1"/>
    </location>
</feature>
<evidence type="ECO:0000313" key="2">
    <source>
        <dbReference type="Proteomes" id="UP000095767"/>
    </source>
</evidence>
<evidence type="ECO:0000313" key="1">
    <source>
        <dbReference type="EMBL" id="OEL36173.1"/>
    </source>
</evidence>
<sequence>LDHVRKSAAQLIVMFPEALRFFPIRQKIIDGWENGVFLDKDEEKQLLVSWKDICTALVKWDKTKEWNSGYIRSKVLEKYKIQNEEDAFRVVDVMLNPRPDRLAKPNGNEEP</sequence>
<comment type="caution">
    <text evidence="1">The sequence shown here is derived from an EMBL/GenBank/DDBJ whole genome shotgun (WGS) entry which is preliminary data.</text>
</comment>
<proteinExistence type="predicted"/>